<dbReference type="PANTHER" id="PTHR11014:SF63">
    <property type="entry name" value="METALLOPEPTIDASE, PUTATIVE (AFU_ORTHOLOGUE AFUA_6G09600)-RELATED"/>
    <property type="match status" value="1"/>
</dbReference>
<keyword evidence="3" id="KW-0479">Metal-binding</keyword>
<dbReference type="CDD" id="cd03886">
    <property type="entry name" value="M20_Acy1"/>
    <property type="match status" value="1"/>
</dbReference>
<evidence type="ECO:0000256" key="3">
    <source>
        <dbReference type="PIRSR" id="PIRSR005962-1"/>
    </source>
</evidence>
<feature type="binding site" evidence="3">
    <location>
        <position position="156"/>
    </location>
    <ligand>
        <name>Mn(2+)</name>
        <dbReference type="ChEBI" id="CHEBI:29035"/>
        <label>2</label>
    </ligand>
</feature>
<name>A0A3G1KRG3_FORW1</name>
<evidence type="ECO:0000256" key="2">
    <source>
        <dbReference type="ARBA" id="ARBA00022801"/>
    </source>
</evidence>
<dbReference type="InterPro" id="IPR011650">
    <property type="entry name" value="Peptidase_M20_dimer"/>
</dbReference>
<gene>
    <name evidence="5" type="ORF">DCMF_09990</name>
</gene>
<dbReference type="GO" id="GO:0016787">
    <property type="term" value="F:hydrolase activity"/>
    <property type="evidence" value="ECO:0007669"/>
    <property type="project" value="UniProtKB-KW"/>
</dbReference>
<dbReference type="Pfam" id="PF07687">
    <property type="entry name" value="M20_dimer"/>
    <property type="match status" value="1"/>
</dbReference>
<keyword evidence="6" id="KW-1185">Reference proteome</keyword>
<dbReference type="RefSeq" id="WP_148134306.1">
    <property type="nucleotide sequence ID" value="NZ_CP017634.1"/>
</dbReference>
<proteinExistence type="inferred from homology"/>
<dbReference type="FunFam" id="3.30.70.360:FF:000014">
    <property type="entry name" value="N-acyl-L-amino acid amidohydrolase"/>
    <property type="match status" value="1"/>
</dbReference>
<feature type="binding site" evidence="3">
    <location>
        <position position="97"/>
    </location>
    <ligand>
        <name>Mn(2+)</name>
        <dbReference type="ChEBI" id="CHEBI:29035"/>
        <label>2</label>
    </ligand>
</feature>
<dbReference type="AlphaFoldDB" id="A0A3G1KRG3"/>
<dbReference type="GO" id="GO:0046872">
    <property type="term" value="F:metal ion binding"/>
    <property type="evidence" value="ECO:0007669"/>
    <property type="project" value="UniProtKB-KW"/>
</dbReference>
<dbReference type="Gene3D" id="3.40.630.10">
    <property type="entry name" value="Zn peptidases"/>
    <property type="match status" value="1"/>
</dbReference>
<dbReference type="InterPro" id="IPR036264">
    <property type="entry name" value="Bact_exopeptidase_dim_dom"/>
</dbReference>
<comment type="cofactor">
    <cofactor evidence="3">
        <name>Mn(2+)</name>
        <dbReference type="ChEBI" id="CHEBI:29035"/>
    </cofactor>
    <text evidence="3">The Mn(2+) ion enhances activity.</text>
</comment>
<dbReference type="SUPFAM" id="SSF55031">
    <property type="entry name" value="Bacterial exopeptidase dimerisation domain"/>
    <property type="match status" value="1"/>
</dbReference>
<reference evidence="5 6" key="1">
    <citation type="submission" date="2016-10" db="EMBL/GenBank/DDBJ databases">
        <title>Complete Genome Sequence of Peptococcaceae strain DCMF.</title>
        <authorList>
            <person name="Edwards R.J."/>
            <person name="Holland S.I."/>
            <person name="Deshpande N.P."/>
            <person name="Wong Y.K."/>
            <person name="Ertan H."/>
            <person name="Manefield M."/>
            <person name="Russell T.L."/>
            <person name="Lee M.J."/>
        </authorList>
    </citation>
    <scope>NUCLEOTIDE SEQUENCE [LARGE SCALE GENOMIC DNA]</scope>
    <source>
        <strain evidence="5 6">DCMF</strain>
    </source>
</reference>
<feature type="binding site" evidence="3">
    <location>
        <position position="95"/>
    </location>
    <ligand>
        <name>Mn(2+)</name>
        <dbReference type="ChEBI" id="CHEBI:29035"/>
        <label>2</label>
    </ligand>
</feature>
<accession>A0A3G1KRG3</accession>
<dbReference type="PIRSF" id="PIRSF005962">
    <property type="entry name" value="Pept_M20D_amidohydro"/>
    <property type="match status" value="1"/>
</dbReference>
<evidence type="ECO:0000313" key="5">
    <source>
        <dbReference type="EMBL" id="ATW25063.1"/>
    </source>
</evidence>
<dbReference type="Pfam" id="PF01546">
    <property type="entry name" value="Peptidase_M20"/>
    <property type="match status" value="1"/>
</dbReference>
<keyword evidence="2" id="KW-0378">Hydrolase</keyword>
<sequence>MNIDREKLVFWRRWFHMHPETAGQEKNTAAFIARELSEMGFTVHENIAGYGLMAELNGTGGEKCVALRADMDALPIEEQNRHDYLSMNPGAMHACGHDAHMAVLLGVASLLVQEPPAGTVKFIFQPSEEKPPGGAQFLIAAGVLKNPQVDAVLGFHVSPSYPVGTVAIKDGVIMAIADDFTLTIKGKGGHGAVPHLAADPIMVAAQVIQGLQHIISRQVDPTEPALLSLGTIHGGTTQNIIPEEVVLTGTIRSIHQSVREQIIVSLKRTLTGITSAWGADYVLDYVHGYPPVVNSPQAAQVIRDVVAGMPGLELVPMDKPLMIGEDFSYYGMAVPAAYFFLGCGSEEKHFSLHHNRFDIEEDCLPLGTMLMTAAVRKILQK</sequence>
<dbReference type="NCBIfam" id="TIGR01891">
    <property type="entry name" value="amidohydrolases"/>
    <property type="match status" value="1"/>
</dbReference>
<dbReference type="EMBL" id="CP017634">
    <property type="protein sequence ID" value="ATW25063.1"/>
    <property type="molecule type" value="Genomic_DNA"/>
</dbReference>
<dbReference type="Gene3D" id="3.30.70.360">
    <property type="match status" value="1"/>
</dbReference>
<protein>
    <recommendedName>
        <fullName evidence="4">Peptidase M20 dimerisation domain-containing protein</fullName>
    </recommendedName>
</protein>
<comment type="similarity">
    <text evidence="1">Belongs to the peptidase M20 family.</text>
</comment>
<keyword evidence="3" id="KW-0464">Manganese</keyword>
<feature type="domain" description="Peptidase M20 dimerisation" evidence="4">
    <location>
        <begin position="180"/>
        <end position="269"/>
    </location>
</feature>
<dbReference type="InterPro" id="IPR002933">
    <property type="entry name" value="Peptidase_M20"/>
</dbReference>
<dbReference type="InterPro" id="IPR017439">
    <property type="entry name" value="Amidohydrolase"/>
</dbReference>
<feature type="binding site" evidence="3">
    <location>
        <position position="129"/>
    </location>
    <ligand>
        <name>Mn(2+)</name>
        <dbReference type="ChEBI" id="CHEBI:29035"/>
        <label>2</label>
    </ligand>
</feature>
<evidence type="ECO:0000256" key="1">
    <source>
        <dbReference type="ARBA" id="ARBA00006153"/>
    </source>
</evidence>
<dbReference type="KEGG" id="fwa:DCMF_09990"/>
<dbReference type="Proteomes" id="UP000323521">
    <property type="component" value="Chromosome"/>
</dbReference>
<feature type="binding site" evidence="3">
    <location>
        <position position="353"/>
    </location>
    <ligand>
        <name>Mn(2+)</name>
        <dbReference type="ChEBI" id="CHEBI:29035"/>
        <label>2</label>
    </ligand>
</feature>
<dbReference type="SUPFAM" id="SSF53187">
    <property type="entry name" value="Zn-dependent exopeptidases"/>
    <property type="match status" value="1"/>
</dbReference>
<evidence type="ECO:0000313" key="6">
    <source>
        <dbReference type="Proteomes" id="UP000323521"/>
    </source>
</evidence>
<dbReference type="PANTHER" id="PTHR11014">
    <property type="entry name" value="PEPTIDASE M20 FAMILY MEMBER"/>
    <property type="match status" value="1"/>
</dbReference>
<evidence type="ECO:0000259" key="4">
    <source>
        <dbReference type="Pfam" id="PF07687"/>
    </source>
</evidence>
<organism evidence="5 6">
    <name type="scientific">Formimonas warabiya</name>
    <dbReference type="NCBI Taxonomy" id="1761012"/>
    <lineage>
        <taxon>Bacteria</taxon>
        <taxon>Bacillati</taxon>
        <taxon>Bacillota</taxon>
        <taxon>Clostridia</taxon>
        <taxon>Eubacteriales</taxon>
        <taxon>Peptococcaceae</taxon>
        <taxon>Candidatus Formimonas</taxon>
    </lineage>
</organism>
<dbReference type="OrthoDB" id="9776731at2"/>